<name>A0A803MQP2_CHEQI</name>
<keyword evidence="3" id="KW-1185">Reference proteome</keyword>
<evidence type="ECO:0000256" key="1">
    <source>
        <dbReference type="SAM" id="MobiDB-lite"/>
    </source>
</evidence>
<dbReference type="OMA" id="MEYELDD"/>
<accession>A0A803MQP2</accession>
<organism evidence="2 3">
    <name type="scientific">Chenopodium quinoa</name>
    <name type="common">Quinoa</name>
    <dbReference type="NCBI Taxonomy" id="63459"/>
    <lineage>
        <taxon>Eukaryota</taxon>
        <taxon>Viridiplantae</taxon>
        <taxon>Streptophyta</taxon>
        <taxon>Embryophyta</taxon>
        <taxon>Tracheophyta</taxon>
        <taxon>Spermatophyta</taxon>
        <taxon>Magnoliopsida</taxon>
        <taxon>eudicotyledons</taxon>
        <taxon>Gunneridae</taxon>
        <taxon>Pentapetalae</taxon>
        <taxon>Caryophyllales</taxon>
        <taxon>Chenopodiaceae</taxon>
        <taxon>Chenopodioideae</taxon>
        <taxon>Atripliceae</taxon>
        <taxon>Chenopodium</taxon>
    </lineage>
</organism>
<evidence type="ECO:0000313" key="3">
    <source>
        <dbReference type="Proteomes" id="UP000596660"/>
    </source>
</evidence>
<dbReference type="Gramene" id="AUR62033593-RA">
    <property type="protein sequence ID" value="AUR62033593-RA:cds"/>
    <property type="gene ID" value="AUR62033593"/>
</dbReference>
<dbReference type="Proteomes" id="UP000596660">
    <property type="component" value="Unplaced"/>
</dbReference>
<reference evidence="2" key="2">
    <citation type="submission" date="2021-03" db="UniProtKB">
        <authorList>
            <consortium name="EnsemblPlants"/>
        </authorList>
    </citation>
    <scope>IDENTIFICATION</scope>
</reference>
<proteinExistence type="predicted"/>
<reference evidence="2" key="1">
    <citation type="journal article" date="2017" name="Nature">
        <title>The genome of Chenopodium quinoa.</title>
        <authorList>
            <person name="Jarvis D.E."/>
            <person name="Ho Y.S."/>
            <person name="Lightfoot D.J."/>
            <person name="Schmoeckel S.M."/>
            <person name="Li B."/>
            <person name="Borm T.J.A."/>
            <person name="Ohyanagi H."/>
            <person name="Mineta K."/>
            <person name="Michell C.T."/>
            <person name="Saber N."/>
            <person name="Kharbatia N.M."/>
            <person name="Rupper R.R."/>
            <person name="Sharp A.R."/>
            <person name="Dally N."/>
            <person name="Boughton B.A."/>
            <person name="Woo Y.H."/>
            <person name="Gao G."/>
            <person name="Schijlen E.G.W.M."/>
            <person name="Guo X."/>
            <person name="Momin A.A."/>
            <person name="Negrao S."/>
            <person name="Al-Babili S."/>
            <person name="Gehring C."/>
            <person name="Roessner U."/>
            <person name="Jung C."/>
            <person name="Murphy K."/>
            <person name="Arold S.T."/>
            <person name="Gojobori T."/>
            <person name="van der Linden C.G."/>
            <person name="van Loo E.N."/>
            <person name="Jellen E.N."/>
            <person name="Maughan P.J."/>
            <person name="Tester M."/>
        </authorList>
    </citation>
    <scope>NUCLEOTIDE SEQUENCE [LARGE SCALE GENOMIC DNA]</scope>
    <source>
        <strain evidence="2">cv. PI 614886</strain>
    </source>
</reference>
<evidence type="ECO:0000313" key="2">
    <source>
        <dbReference type="EnsemblPlants" id="AUR62033593-RA:cds"/>
    </source>
</evidence>
<sequence>MLRTKHRDEEGRVVSEKIELHAHDKDTLKHIEKKLVDTGLHRLERHSADTKASVKKPPPKKGHGDPNYVDEEKVVDDEEVKERVKGEVEVAKVVEGKEGVARVEVDPQLINNTSV</sequence>
<protein>
    <submittedName>
        <fullName evidence="2">Uncharacterized protein</fullName>
    </submittedName>
</protein>
<dbReference type="AlphaFoldDB" id="A0A803MQP2"/>
<feature type="region of interest" description="Disordered" evidence="1">
    <location>
        <begin position="41"/>
        <end position="69"/>
    </location>
</feature>
<dbReference type="EnsemblPlants" id="AUR62033593-RA">
    <property type="protein sequence ID" value="AUR62033593-RA:cds"/>
    <property type="gene ID" value="AUR62033593"/>
</dbReference>